<evidence type="ECO:0000259" key="3">
    <source>
        <dbReference type="Pfam" id="PF18962"/>
    </source>
</evidence>
<dbReference type="SUPFAM" id="SSF103647">
    <property type="entry name" value="TSP type-3 repeat"/>
    <property type="match status" value="1"/>
</dbReference>
<accession>A0ABP8BY39</accession>
<dbReference type="Gene3D" id="2.160.20.10">
    <property type="entry name" value="Single-stranded right-handed beta-helix, Pectin lyase-like"/>
    <property type="match status" value="2"/>
</dbReference>
<dbReference type="RefSeq" id="WP_344785681.1">
    <property type="nucleotide sequence ID" value="NZ_BAABCA010000001.1"/>
</dbReference>
<dbReference type="InterPro" id="IPR006626">
    <property type="entry name" value="PbH1"/>
</dbReference>
<keyword evidence="5" id="KW-1185">Reference proteome</keyword>
<dbReference type="Pfam" id="PF13229">
    <property type="entry name" value="Beta_helix"/>
    <property type="match status" value="1"/>
</dbReference>
<evidence type="ECO:0000256" key="1">
    <source>
        <dbReference type="ARBA" id="ARBA00022729"/>
    </source>
</evidence>
<gene>
    <name evidence="4" type="ORF">GCM10022291_00030</name>
</gene>
<keyword evidence="1" id="KW-0732">Signal</keyword>
<evidence type="ECO:0000259" key="2">
    <source>
        <dbReference type="Pfam" id="PF13229"/>
    </source>
</evidence>
<organism evidence="4 5">
    <name type="scientific">Postechiella marina</name>
    <dbReference type="NCBI Taxonomy" id="943941"/>
    <lineage>
        <taxon>Bacteria</taxon>
        <taxon>Pseudomonadati</taxon>
        <taxon>Bacteroidota</taxon>
        <taxon>Flavobacteriia</taxon>
        <taxon>Flavobacteriales</taxon>
        <taxon>Flavobacteriaceae</taxon>
        <taxon>Postechiella</taxon>
    </lineage>
</organism>
<dbReference type="InterPro" id="IPR039448">
    <property type="entry name" value="Beta_helix"/>
</dbReference>
<dbReference type="InterPro" id="IPR011050">
    <property type="entry name" value="Pectin_lyase_fold/virulence"/>
</dbReference>
<dbReference type="InterPro" id="IPR028974">
    <property type="entry name" value="TSP_type-3_rpt"/>
</dbReference>
<reference evidence="5" key="1">
    <citation type="journal article" date="2019" name="Int. J. Syst. Evol. Microbiol.">
        <title>The Global Catalogue of Microorganisms (GCM) 10K type strain sequencing project: providing services to taxonomists for standard genome sequencing and annotation.</title>
        <authorList>
            <consortium name="The Broad Institute Genomics Platform"/>
            <consortium name="The Broad Institute Genome Sequencing Center for Infectious Disease"/>
            <person name="Wu L."/>
            <person name="Ma J."/>
        </authorList>
    </citation>
    <scope>NUCLEOTIDE SEQUENCE [LARGE SCALE GENOMIC DNA]</scope>
    <source>
        <strain evidence="5">JCM 17630</strain>
    </source>
</reference>
<dbReference type="SUPFAM" id="SSF51126">
    <property type="entry name" value="Pectin lyase-like"/>
    <property type="match status" value="1"/>
</dbReference>
<dbReference type="InterPro" id="IPR012334">
    <property type="entry name" value="Pectin_lyas_fold"/>
</dbReference>
<dbReference type="PANTHER" id="PTHR36453:SF1">
    <property type="entry name" value="RIGHT HANDED BETA HELIX DOMAIN-CONTAINING PROTEIN"/>
    <property type="match status" value="1"/>
</dbReference>
<evidence type="ECO:0000313" key="4">
    <source>
        <dbReference type="EMBL" id="GAA4230281.1"/>
    </source>
</evidence>
<dbReference type="SMART" id="SM00710">
    <property type="entry name" value="PbH1"/>
    <property type="match status" value="4"/>
</dbReference>
<dbReference type="EMBL" id="BAABCA010000001">
    <property type="protein sequence ID" value="GAA4230281.1"/>
    <property type="molecule type" value="Genomic_DNA"/>
</dbReference>
<comment type="caution">
    <text evidence="4">The sequence shown here is derived from an EMBL/GenBank/DDBJ whole genome shotgun (WGS) entry which is preliminary data.</text>
</comment>
<sequence>MIVNIYKKLITIAIILLTLNTFAKDIYVAKNGNDSNSGTIESPYLTLSKAASIALPGDIVYIREGTYEETLSPKNSGTAGNPIIYQSYPGEKVIISAMQSLSGWTQDSGSIYKTKITFNSLGDQNFVMVNQTACDLARWPNKTNNNPFDIATIRNTGGSSGEIINNAYLTENTIPAINWTGGAIFFYGDKAGSGWTAWKKRITSSSSGRVNFDLEFGTNESWVRTFHAPKDLGDFYLEGVKEALDYKNEWYFDESSKELFIQLQGGTPPTDGEVKMRKRIETINLKNKSYIEIRNIAVFGGAINMEDSSTWQANGNNKTTNNVLYAVSSFYGNYTIGVSNSSRAGKASINIQGSNNTIEKCEIAFNTSAGIQARGNNIQIIDNYIHDFDFLSNYDAPLVARGINNSLIKNNTIFNGGRDCIQYYGTNNEIAYNDVSKSNLLADDCGLFYTVGAQYTTEIHHNWFHDTQSNGSKSKATAIYLDNDAAGFKVHHNVVWNTEWTNIQINWNGKDIEIYNNTLWNGSQVMGAWHKDGTSFSNVKVWNNLSNNGDWEPQSDKQNNLVVTANVFTDANNGKFTLKPESSPINQGRIITGITDGYIGTSPDIGAYEYGADNWVAGITWDPIYSPTGNGCYGLPGEDCIDFLPNDDDKDGVTNDIDLCPDTPLKTSVNTDGCPIFEIASDNFKILTKSETCISSNNGSITITSNNTTLNFSAKIEELNIEKSFTSNTSFTNLEAGSYTLCITTSANLDYKQCFNIIIYQPEKLIVTSKINSKNKQVSLTLNGSDTYNVTLNGSNIVTTKNILTLNLKDGNNKIEVKTAKECQGKYSENINLDNNITLFPNTVKTILSLNFLNNVNHTVNYKIISSTGQVYMQQNKFIKNKQFNLNLETLKPGLYFIQLKSQKINFQSKIIKQ</sequence>
<dbReference type="InterPro" id="IPR026444">
    <property type="entry name" value="Secre_tail"/>
</dbReference>
<dbReference type="Pfam" id="PF18962">
    <property type="entry name" value="Por_Secre_tail"/>
    <property type="match status" value="1"/>
</dbReference>
<protein>
    <submittedName>
        <fullName evidence="4">Uncharacterized protein</fullName>
    </submittedName>
</protein>
<dbReference type="PANTHER" id="PTHR36453">
    <property type="entry name" value="SECRETED PROTEIN-RELATED"/>
    <property type="match status" value="1"/>
</dbReference>
<feature type="domain" description="Right handed beta helix" evidence="2">
    <location>
        <begin position="335"/>
        <end position="493"/>
    </location>
</feature>
<evidence type="ECO:0000313" key="5">
    <source>
        <dbReference type="Proteomes" id="UP001501496"/>
    </source>
</evidence>
<dbReference type="Proteomes" id="UP001501496">
    <property type="component" value="Unassembled WGS sequence"/>
</dbReference>
<proteinExistence type="predicted"/>
<dbReference type="NCBIfam" id="TIGR04183">
    <property type="entry name" value="Por_Secre_tail"/>
    <property type="match status" value="1"/>
</dbReference>
<name>A0ABP8BY39_9FLAO</name>
<feature type="domain" description="Secretion system C-terminal sorting" evidence="3">
    <location>
        <begin position="839"/>
        <end position="912"/>
    </location>
</feature>